<evidence type="ECO:0000256" key="2">
    <source>
        <dbReference type="ARBA" id="ARBA00004613"/>
    </source>
</evidence>
<evidence type="ECO:0000256" key="1">
    <source>
        <dbReference type="ARBA" id="ARBA00001913"/>
    </source>
</evidence>
<dbReference type="Proteomes" id="UP001230207">
    <property type="component" value="Unassembled WGS sequence"/>
</dbReference>
<dbReference type="EMBL" id="JAUSVF010000003">
    <property type="protein sequence ID" value="MDQ0323185.1"/>
    <property type="molecule type" value="Genomic_DNA"/>
</dbReference>
<name>A0ABU0BY57_9HYPH</name>
<dbReference type="Pfam" id="PF08548">
    <property type="entry name" value="Peptidase_M10_C"/>
    <property type="match status" value="1"/>
</dbReference>
<feature type="domain" description="Peptidase M10 serralysin C-terminal" evidence="5">
    <location>
        <begin position="205"/>
        <end position="343"/>
    </location>
</feature>
<comment type="subcellular location">
    <subcellularLocation>
        <location evidence="2">Secreted</location>
    </subcellularLocation>
</comment>
<dbReference type="Gene3D" id="2.150.10.10">
    <property type="entry name" value="Serralysin-like metalloprotease, C-terminal"/>
    <property type="match status" value="1"/>
</dbReference>
<keyword evidence="3" id="KW-0964">Secreted</keyword>
<comment type="cofactor">
    <cofactor evidence="1">
        <name>Ca(2+)</name>
        <dbReference type="ChEBI" id="CHEBI:29108"/>
    </cofactor>
</comment>
<dbReference type="RefSeq" id="WP_307235573.1">
    <property type="nucleotide sequence ID" value="NZ_JAUSVF010000003.1"/>
</dbReference>
<keyword evidence="7" id="KW-1185">Reference proteome</keyword>
<sequence>MAWQYPISSTSTTTTIDLTTTDNVYVAQQVAITSSKGIGVYGSGSNHHAVIDGTVAGYYEAVWLGSNGSVDKGQFLEISKTGKLFSGDGYGAAIYAASSNVQNEGVIIGGFIGVEFQAISTTGFSTFNNSGSIVGRDYIGVSFRGSTQEIRIDNSGTIKSVAAVQGGQGVDKFLNRGTVIGTVDLGLGQDTYDGRTGSVKGAVSGGEGADKLYGGKEANILHGDAGKDRMYGAGGADKLYGGADSDTFVYLKTTESTLTVRDAIYDFNHIDFIDLHSIDARTTTSGNQAFTFIGSAAFAHHAGELRYLKSGGDTYVYGDTNGDAKTDFSIKLEGSFAMEKGDFLL</sequence>
<evidence type="ECO:0000256" key="3">
    <source>
        <dbReference type="ARBA" id="ARBA00022525"/>
    </source>
</evidence>
<dbReference type="InterPro" id="IPR011049">
    <property type="entry name" value="Serralysin-like_metalloprot_C"/>
</dbReference>
<dbReference type="InterPro" id="IPR001343">
    <property type="entry name" value="Hemolysn_Ca-bd"/>
</dbReference>
<dbReference type="Pfam" id="PF00353">
    <property type="entry name" value="HemolysinCabind"/>
    <property type="match status" value="1"/>
</dbReference>
<keyword evidence="4" id="KW-0677">Repeat</keyword>
<dbReference type="PRINTS" id="PR00313">
    <property type="entry name" value="CABNDNGRPT"/>
</dbReference>
<evidence type="ECO:0000259" key="5">
    <source>
        <dbReference type="Pfam" id="PF08548"/>
    </source>
</evidence>
<comment type="caution">
    <text evidence="6">The sequence shown here is derived from an EMBL/GenBank/DDBJ whole genome shotgun (WGS) entry which is preliminary data.</text>
</comment>
<protein>
    <submittedName>
        <fullName evidence="6">Ca2+-binding RTX toxin-like protein</fullName>
    </submittedName>
</protein>
<dbReference type="InterPro" id="IPR013858">
    <property type="entry name" value="Peptidase_M10B_C"/>
</dbReference>
<reference evidence="6 7" key="1">
    <citation type="submission" date="2023-07" db="EMBL/GenBank/DDBJ databases">
        <title>Genomic Encyclopedia of Type Strains, Phase IV (KMG-IV): sequencing the most valuable type-strain genomes for metagenomic binning, comparative biology and taxonomic classification.</title>
        <authorList>
            <person name="Goeker M."/>
        </authorList>
    </citation>
    <scope>NUCLEOTIDE SEQUENCE [LARGE SCALE GENOMIC DNA]</scope>
    <source>
        <strain evidence="6 7">DSM 1112</strain>
    </source>
</reference>
<dbReference type="SUPFAM" id="SSF51120">
    <property type="entry name" value="beta-Roll"/>
    <property type="match status" value="1"/>
</dbReference>
<evidence type="ECO:0000256" key="4">
    <source>
        <dbReference type="ARBA" id="ARBA00022737"/>
    </source>
</evidence>
<gene>
    <name evidence="6" type="ORF">QO002_005391</name>
</gene>
<evidence type="ECO:0000313" key="7">
    <source>
        <dbReference type="Proteomes" id="UP001230207"/>
    </source>
</evidence>
<proteinExistence type="predicted"/>
<evidence type="ECO:0000313" key="6">
    <source>
        <dbReference type="EMBL" id="MDQ0323185.1"/>
    </source>
</evidence>
<accession>A0ABU0BY57</accession>
<organism evidence="6 7">
    <name type="scientific">Pararhizobium capsulatum DSM 1112</name>
    <dbReference type="NCBI Taxonomy" id="1121113"/>
    <lineage>
        <taxon>Bacteria</taxon>
        <taxon>Pseudomonadati</taxon>
        <taxon>Pseudomonadota</taxon>
        <taxon>Alphaproteobacteria</taxon>
        <taxon>Hyphomicrobiales</taxon>
        <taxon>Rhizobiaceae</taxon>
        <taxon>Rhizobium/Agrobacterium group</taxon>
        <taxon>Pararhizobium</taxon>
    </lineage>
</organism>